<protein>
    <submittedName>
        <fullName evidence="3">Uncharacterized protein</fullName>
    </submittedName>
</protein>
<dbReference type="PANTHER" id="PTHR30221">
    <property type="entry name" value="SMALL-CONDUCTANCE MECHANOSENSITIVE CHANNEL"/>
    <property type="match status" value="1"/>
</dbReference>
<dbReference type="InterPro" id="IPR008910">
    <property type="entry name" value="MSC_TM_helix"/>
</dbReference>
<evidence type="ECO:0000256" key="1">
    <source>
        <dbReference type="SAM" id="Coils"/>
    </source>
</evidence>
<feature type="transmembrane region" description="Helical" evidence="2">
    <location>
        <begin position="296"/>
        <end position="320"/>
    </location>
</feature>
<dbReference type="GO" id="GO:0008381">
    <property type="term" value="F:mechanosensitive monoatomic ion channel activity"/>
    <property type="evidence" value="ECO:0007669"/>
    <property type="project" value="InterPro"/>
</dbReference>
<feature type="transmembrane region" description="Helical" evidence="2">
    <location>
        <begin position="104"/>
        <end position="125"/>
    </location>
</feature>
<gene>
    <name evidence="3" type="ORF">C5Q98_06845</name>
</gene>
<sequence length="418" mass="44713">MEHIQRFFESSVGHFVLGVILILAAWLVASVVRWIFNNALQKTALSRKLADWGVVKDPDKASNLISIFGQVLYALVWVFFLPGILEQFGLNSLASPITNMMSSIVAFIPRLLGAAVYALLGILVARIVKHLVYNLALGLNVDKWSEKLQLNGDVAAREKETRRYSLANVLGNIAFALVIIPFIIPALEALEMHSITAPIVNILNTILSAIPNMLVAAVLVFVGVLIAKVVSNILHGLLENTGINQVNNFLSDDGSVKVNFAKLISETVAVVIVIFFAVEALNALNLPVLSAIGSSVIAYLPSVIAALAILVAGLLGGAALAKFIRNNLGSQLLGNLVQGILGVFAVFMALNQLGIATDIVNKAFVLIVGAVAVAFAIAFGLGGRDFASKQLDKLEKTVDNEAEKVKSTTKNNEENTEL</sequence>
<reference evidence="4" key="1">
    <citation type="submission" date="2018-02" db="EMBL/GenBank/DDBJ databases">
        <authorList>
            <person name="Holder M.E."/>
            <person name="Ajami N.J."/>
            <person name="Petrosino J.F."/>
        </authorList>
    </citation>
    <scope>NUCLEOTIDE SEQUENCE [LARGE SCALE GENOMIC DNA]</scope>
    <source>
        <strain evidence="4">CCUG 47711</strain>
    </source>
</reference>
<feature type="transmembrane region" description="Helical" evidence="2">
    <location>
        <begin position="166"/>
        <end position="187"/>
    </location>
</feature>
<evidence type="ECO:0000313" key="3">
    <source>
        <dbReference type="EMBL" id="AVM42943.1"/>
    </source>
</evidence>
<evidence type="ECO:0000313" key="4">
    <source>
        <dbReference type="Proteomes" id="UP000237947"/>
    </source>
</evidence>
<dbReference type="InterPro" id="IPR045275">
    <property type="entry name" value="MscS_archaea/bacteria_type"/>
</dbReference>
<dbReference type="RefSeq" id="WP_106012891.1">
    <property type="nucleotide sequence ID" value="NZ_CP027226.1"/>
</dbReference>
<feature type="transmembrane region" description="Helical" evidence="2">
    <location>
        <begin position="332"/>
        <end position="351"/>
    </location>
</feature>
<keyword evidence="2" id="KW-0812">Transmembrane</keyword>
<dbReference type="OrthoDB" id="1411407at2"/>
<feature type="transmembrane region" description="Helical" evidence="2">
    <location>
        <begin position="263"/>
        <end position="284"/>
    </location>
</feature>
<keyword evidence="2" id="KW-0472">Membrane</keyword>
<dbReference type="Pfam" id="PF05552">
    <property type="entry name" value="MS_channel_1st_1"/>
    <property type="match status" value="2"/>
</dbReference>
<dbReference type="KEGG" id="fsa:C5Q98_06845"/>
<dbReference type="PANTHER" id="PTHR30221:SF1">
    <property type="entry name" value="SMALL-CONDUCTANCE MECHANOSENSITIVE CHANNEL"/>
    <property type="match status" value="1"/>
</dbReference>
<feature type="transmembrane region" description="Helical" evidence="2">
    <location>
        <begin position="199"/>
        <end position="227"/>
    </location>
</feature>
<keyword evidence="1" id="KW-0175">Coiled coil</keyword>
<feature type="coiled-coil region" evidence="1">
    <location>
        <begin position="384"/>
        <end position="411"/>
    </location>
</feature>
<dbReference type="EMBL" id="CP027226">
    <property type="protein sequence ID" value="AVM42943.1"/>
    <property type="molecule type" value="Genomic_DNA"/>
</dbReference>
<feature type="transmembrane region" description="Helical" evidence="2">
    <location>
        <begin position="64"/>
        <end position="84"/>
    </location>
</feature>
<keyword evidence="2" id="KW-1133">Transmembrane helix</keyword>
<dbReference type="Gene3D" id="1.10.287.1260">
    <property type="match status" value="2"/>
</dbReference>
<feature type="transmembrane region" description="Helical" evidence="2">
    <location>
        <begin position="12"/>
        <end position="36"/>
    </location>
</feature>
<feature type="transmembrane region" description="Helical" evidence="2">
    <location>
        <begin position="363"/>
        <end position="383"/>
    </location>
</feature>
<dbReference type="NCBIfam" id="NF033912">
    <property type="entry name" value="msc"/>
    <property type="match status" value="1"/>
</dbReference>
<proteinExistence type="predicted"/>
<evidence type="ECO:0000256" key="2">
    <source>
        <dbReference type="SAM" id="Phobius"/>
    </source>
</evidence>
<dbReference type="Proteomes" id="UP000237947">
    <property type="component" value="Chromosome"/>
</dbReference>
<keyword evidence="4" id="KW-1185">Reference proteome</keyword>
<organism evidence="3 4">
    <name type="scientific">Fastidiosipila sanguinis</name>
    <dbReference type="NCBI Taxonomy" id="236753"/>
    <lineage>
        <taxon>Bacteria</taxon>
        <taxon>Bacillati</taxon>
        <taxon>Bacillota</taxon>
        <taxon>Clostridia</taxon>
        <taxon>Eubacteriales</taxon>
        <taxon>Oscillospiraceae</taxon>
        <taxon>Fastidiosipila</taxon>
    </lineage>
</organism>
<name>A0A2S0KPJ2_9FIRM</name>
<accession>A0A2S0KPJ2</accession>
<dbReference type="AlphaFoldDB" id="A0A2S0KPJ2"/>